<dbReference type="PANTHER" id="PTHR43685">
    <property type="entry name" value="GLYCOSYLTRANSFERASE"/>
    <property type="match status" value="1"/>
</dbReference>
<dbReference type="Pfam" id="PF00535">
    <property type="entry name" value="Glycos_transf_2"/>
    <property type="match status" value="1"/>
</dbReference>
<dbReference type="Gene3D" id="3.90.550.10">
    <property type="entry name" value="Spore Coat Polysaccharide Biosynthesis Protein SpsA, Chain A"/>
    <property type="match status" value="1"/>
</dbReference>
<evidence type="ECO:0000313" key="3">
    <source>
        <dbReference type="Proteomes" id="UP001240236"/>
    </source>
</evidence>
<dbReference type="SUPFAM" id="SSF53448">
    <property type="entry name" value="Nucleotide-diphospho-sugar transferases"/>
    <property type="match status" value="1"/>
</dbReference>
<dbReference type="InterPro" id="IPR001173">
    <property type="entry name" value="Glyco_trans_2-like"/>
</dbReference>
<comment type="caution">
    <text evidence="2">The sequence shown here is derived from an EMBL/GenBank/DDBJ whole genome shotgun (WGS) entry which is preliminary data.</text>
</comment>
<gene>
    <name evidence="2" type="ORF">J2S42_003295</name>
</gene>
<proteinExistence type="predicted"/>
<dbReference type="InterPro" id="IPR050834">
    <property type="entry name" value="Glycosyltransf_2"/>
</dbReference>
<dbReference type="Proteomes" id="UP001240236">
    <property type="component" value="Unassembled WGS sequence"/>
</dbReference>
<reference evidence="2 3" key="1">
    <citation type="submission" date="2023-07" db="EMBL/GenBank/DDBJ databases">
        <title>Sequencing the genomes of 1000 actinobacteria strains.</title>
        <authorList>
            <person name="Klenk H.-P."/>
        </authorList>
    </citation>
    <scope>NUCLEOTIDE SEQUENCE [LARGE SCALE GENOMIC DNA]</scope>
    <source>
        <strain evidence="2 3">DSM 44709</strain>
    </source>
</reference>
<sequence>MTAVLPAAPAATGVGVRCCELELSGVDGLASVVPARGEPRMRVLVRLHGEPLGYLTRPAGTTVDELVATAWRAFGPAALDHLAVEGAEPAVGERPAPAGAACPNRVAEDELVSVVVCTRDRAGQLGAALDRLAALTYPRLEIVIVDNAPSDDSTERLVTARSTRDSRLRYVREPRPGLSAARNRGLIAARGTYVAYTDDDVSVDPGWVHGLVRGFATRPDVACVTGLVCTASIGNASEAYFDARNSGWSGRVTARLFDRDTDGGPLYPYSAGIFGTGANVAFHRERTLAIGGFDEALGAGSPTRGGEDLDAFVRVLRAGHAIAYQPAAVVWHHHRADPGSLLRQMYGYGTGLTAYLTKLVLTRDTRHDLLRRVPAGLLRLARIRADTHRRLDGVSAPRAALRREFAGYLAGPLLYLRARRSGSIR</sequence>
<evidence type="ECO:0000259" key="1">
    <source>
        <dbReference type="Pfam" id="PF00535"/>
    </source>
</evidence>
<accession>A0AAE3VZK2</accession>
<feature type="domain" description="Glycosyltransferase 2-like" evidence="1">
    <location>
        <begin position="113"/>
        <end position="240"/>
    </location>
</feature>
<dbReference type="EMBL" id="JAUSUZ010000001">
    <property type="protein sequence ID" value="MDQ0366626.1"/>
    <property type="molecule type" value="Genomic_DNA"/>
</dbReference>
<protein>
    <submittedName>
        <fullName evidence="2">Glycosyltransferase involved in cell wall biosynthesis</fullName>
    </submittedName>
</protein>
<evidence type="ECO:0000313" key="2">
    <source>
        <dbReference type="EMBL" id="MDQ0366626.1"/>
    </source>
</evidence>
<dbReference type="PANTHER" id="PTHR43685:SF2">
    <property type="entry name" value="GLYCOSYLTRANSFERASE 2-LIKE DOMAIN-CONTAINING PROTEIN"/>
    <property type="match status" value="1"/>
</dbReference>
<keyword evidence="3" id="KW-1185">Reference proteome</keyword>
<dbReference type="InterPro" id="IPR029044">
    <property type="entry name" value="Nucleotide-diphossugar_trans"/>
</dbReference>
<name>A0AAE3VZK2_9ACTN</name>
<dbReference type="RefSeq" id="WP_307240109.1">
    <property type="nucleotide sequence ID" value="NZ_JAUSUZ010000001.1"/>
</dbReference>
<dbReference type="AlphaFoldDB" id="A0AAE3VZK2"/>
<organism evidence="2 3">
    <name type="scientific">Catenuloplanes indicus</name>
    <dbReference type="NCBI Taxonomy" id="137267"/>
    <lineage>
        <taxon>Bacteria</taxon>
        <taxon>Bacillati</taxon>
        <taxon>Actinomycetota</taxon>
        <taxon>Actinomycetes</taxon>
        <taxon>Micromonosporales</taxon>
        <taxon>Micromonosporaceae</taxon>
        <taxon>Catenuloplanes</taxon>
    </lineage>
</organism>